<dbReference type="Gene3D" id="1.25.40.10">
    <property type="entry name" value="Tetratricopeptide repeat domain"/>
    <property type="match status" value="1"/>
</dbReference>
<accession>A0A937FBU4</accession>
<organism evidence="2 3">
    <name type="scientific">Fulvivirga sediminis</name>
    <dbReference type="NCBI Taxonomy" id="2803949"/>
    <lineage>
        <taxon>Bacteria</taxon>
        <taxon>Pseudomonadati</taxon>
        <taxon>Bacteroidota</taxon>
        <taxon>Cytophagia</taxon>
        <taxon>Cytophagales</taxon>
        <taxon>Fulvivirgaceae</taxon>
        <taxon>Fulvivirga</taxon>
    </lineage>
</organism>
<dbReference type="SUPFAM" id="SSF48452">
    <property type="entry name" value="TPR-like"/>
    <property type="match status" value="1"/>
</dbReference>
<keyword evidence="3" id="KW-1185">Reference proteome</keyword>
<sequence length="163" mass="18685">MSFNIPFIKQVSIPALMFQFLLITGIYFVLKPLIIEFAFLITALTYAVIARVLRSIIAKAHRKGISLVKKHQYKEAIPNFEKSVKYFTDHESIDQYRFITLLSASKMSYREMGLCNIAFCYSQIGEGQKSKTYYELVLRDYPKNGIAISGLRMLNSIHNVAAE</sequence>
<gene>
    <name evidence="2" type="ORF">JL102_17340</name>
</gene>
<reference evidence="2" key="1">
    <citation type="submission" date="2021-01" db="EMBL/GenBank/DDBJ databases">
        <title>Fulvivirga kasyanovii gen. nov., sp nov., a novel member of the phylum Bacteroidetes isolated from seawater in a mussel farm.</title>
        <authorList>
            <person name="Zhao L.-H."/>
            <person name="Wang Z.-J."/>
        </authorList>
    </citation>
    <scope>NUCLEOTIDE SEQUENCE</scope>
    <source>
        <strain evidence="2">2943</strain>
    </source>
</reference>
<name>A0A937FBU4_9BACT</name>
<dbReference type="EMBL" id="JAESIY010000009">
    <property type="protein sequence ID" value="MBL3657919.1"/>
    <property type="molecule type" value="Genomic_DNA"/>
</dbReference>
<evidence type="ECO:0000313" key="3">
    <source>
        <dbReference type="Proteomes" id="UP000659388"/>
    </source>
</evidence>
<dbReference type="Proteomes" id="UP000659388">
    <property type="component" value="Unassembled WGS sequence"/>
</dbReference>
<dbReference type="RefSeq" id="WP_202245701.1">
    <property type="nucleotide sequence ID" value="NZ_JAESIY010000009.1"/>
</dbReference>
<keyword evidence="1" id="KW-0812">Transmembrane</keyword>
<keyword evidence="1" id="KW-0472">Membrane</keyword>
<evidence type="ECO:0008006" key="4">
    <source>
        <dbReference type="Google" id="ProtNLM"/>
    </source>
</evidence>
<dbReference type="AlphaFoldDB" id="A0A937FBU4"/>
<feature type="transmembrane region" description="Helical" evidence="1">
    <location>
        <begin position="7"/>
        <end position="28"/>
    </location>
</feature>
<evidence type="ECO:0000256" key="1">
    <source>
        <dbReference type="SAM" id="Phobius"/>
    </source>
</evidence>
<comment type="caution">
    <text evidence="2">The sequence shown here is derived from an EMBL/GenBank/DDBJ whole genome shotgun (WGS) entry which is preliminary data.</text>
</comment>
<protein>
    <recommendedName>
        <fullName evidence="4">Tetratricopeptide repeat protein</fullName>
    </recommendedName>
</protein>
<feature type="transmembrane region" description="Helical" evidence="1">
    <location>
        <begin position="34"/>
        <end position="53"/>
    </location>
</feature>
<evidence type="ECO:0000313" key="2">
    <source>
        <dbReference type="EMBL" id="MBL3657919.1"/>
    </source>
</evidence>
<keyword evidence="1" id="KW-1133">Transmembrane helix</keyword>
<dbReference type="InterPro" id="IPR011990">
    <property type="entry name" value="TPR-like_helical_dom_sf"/>
</dbReference>
<proteinExistence type="predicted"/>